<proteinExistence type="predicted"/>
<protein>
    <submittedName>
        <fullName evidence="2">Succinoglycan biosynthesis transport protein</fullName>
    </submittedName>
</protein>
<evidence type="ECO:0000256" key="1">
    <source>
        <dbReference type="SAM" id="MobiDB-lite"/>
    </source>
</evidence>
<feature type="compositionally biased region" description="Basic and acidic residues" evidence="1">
    <location>
        <begin position="98"/>
        <end position="109"/>
    </location>
</feature>
<gene>
    <name evidence="2" type="ORF">DQ393_24595</name>
</gene>
<dbReference type="AlphaFoldDB" id="A0A329Y5G5"/>
<sequence length="641" mass="67749">MFESKARPGFYRDDAETFEVSRGSGRHVSPLRGDDSLRRAAHLQAANSDDPRDTELRAILRRALDGDPYPISGRRGSMDAGSPEHRPAGYPQSIPPFRRAEPEQMREPASEPVPDLLEFVPDLLEGMPELSPQTAIRDLAEHRPGIGRWSLGIRSLGFIVATALAGAAVPTLLAPPPLYMSQAVLHAEGEGSGRRTLLDVAAKRAVAPSVLSDVVARMKLDRDPEFTGSRAGALGIAVELLSGNGNASDAPSRAQAALRKGIAVGIDGETGLLRLTVTSGDPARSADIANRLAVATLYDAAVAKAAGTSLEVETAADRSRKEFDRASAALAEFKTHYGEDKIAAALALQQQRQQLDGEIKAAGLALRAAKSRLASVKSATPASVLSGALSGDVASAGLDDLRSRYSAAKTQLSQLSTQLGPRHPRLLAQQATVDDLAADIRSQLQRLVVSSDADVKAALEKQTALSAEMTGLSQKSIDVDVMRLAQLQDAVAVAQSRYEADQQNAALSVPEAKQPLTLISHAVASALPLDDHLASNQAIGFLAALGMALGAVFLRKWLSGAEAAEGHVADDSVMPALPSFHQDSDTSLPPLPAIAAEPLPATPEIAGRLDVADEWGRIQQELASLRAKVETYAVRRNQDRG</sequence>
<dbReference type="RefSeq" id="WP_112344317.1">
    <property type="nucleotide sequence ID" value="NZ_QMKK01000052.1"/>
</dbReference>
<dbReference type="InterPro" id="IPR050445">
    <property type="entry name" value="Bact_polysacc_biosynth/exp"/>
</dbReference>
<accession>A0A329Y5G5</accession>
<dbReference type="PANTHER" id="PTHR32309">
    <property type="entry name" value="TYROSINE-PROTEIN KINASE"/>
    <property type="match status" value="1"/>
</dbReference>
<feature type="region of interest" description="Disordered" evidence="1">
    <location>
        <begin position="61"/>
        <end position="111"/>
    </location>
</feature>
<reference evidence="2 3" key="1">
    <citation type="submission" date="2018-06" db="EMBL/GenBank/DDBJ databases">
        <title>Whole Genome Sequence of an efficient microsymbiont, Rhizobium tropici.</title>
        <authorList>
            <person name="Srinivasan R."/>
            <person name="Singh H.V."/>
            <person name="Srivastava R."/>
            <person name="Kumari B."/>
            <person name="Radhakrishna A."/>
        </authorList>
    </citation>
    <scope>NUCLEOTIDE SEQUENCE [LARGE SCALE GENOMIC DNA]</scope>
    <source>
        <strain evidence="2 3">IGFRI Rhizo-19</strain>
    </source>
</reference>
<dbReference type="Proteomes" id="UP000251205">
    <property type="component" value="Unassembled WGS sequence"/>
</dbReference>
<dbReference type="EMBL" id="QMKK01000052">
    <property type="protein sequence ID" value="RAX38806.1"/>
    <property type="molecule type" value="Genomic_DNA"/>
</dbReference>
<dbReference type="PANTHER" id="PTHR32309:SF31">
    <property type="entry name" value="CAPSULAR EXOPOLYSACCHARIDE FAMILY"/>
    <property type="match status" value="1"/>
</dbReference>
<evidence type="ECO:0000313" key="3">
    <source>
        <dbReference type="Proteomes" id="UP000251205"/>
    </source>
</evidence>
<evidence type="ECO:0000313" key="2">
    <source>
        <dbReference type="EMBL" id="RAX38806.1"/>
    </source>
</evidence>
<name>A0A329Y5G5_RHITR</name>
<dbReference type="OrthoDB" id="8404455at2"/>
<comment type="caution">
    <text evidence="2">The sequence shown here is derived from an EMBL/GenBank/DDBJ whole genome shotgun (WGS) entry which is preliminary data.</text>
</comment>
<organism evidence="2 3">
    <name type="scientific">Rhizobium tropici</name>
    <dbReference type="NCBI Taxonomy" id="398"/>
    <lineage>
        <taxon>Bacteria</taxon>
        <taxon>Pseudomonadati</taxon>
        <taxon>Pseudomonadota</taxon>
        <taxon>Alphaproteobacteria</taxon>
        <taxon>Hyphomicrobiales</taxon>
        <taxon>Rhizobiaceae</taxon>
        <taxon>Rhizobium/Agrobacterium group</taxon>
        <taxon>Rhizobium</taxon>
    </lineage>
</organism>